<comment type="caution">
    <text evidence="1">The sequence shown here is derived from an EMBL/GenBank/DDBJ whole genome shotgun (WGS) entry which is preliminary data.</text>
</comment>
<dbReference type="STRING" id="29170.A0A368FFB1"/>
<evidence type="ECO:0000313" key="2">
    <source>
        <dbReference type="Proteomes" id="UP000252519"/>
    </source>
</evidence>
<sequence length="171" mass="18909">MLIAVRRASLNAGSNCWRCFITRFSCFARAAILEGVSVSVKDFVRFTDGSDTFPTTYLVRHSLHSLVSLFIRAQFLEQRNKWPITVQSAGVSYHAKLRGGRRNAKALPPQLVNVGESASCATLMGERVGTQDRFEGGKEGTWSAGAISLNVLRIHDWESCRAFFPDIVVLG</sequence>
<dbReference type="Proteomes" id="UP000252519">
    <property type="component" value="Unassembled WGS sequence"/>
</dbReference>
<protein>
    <submittedName>
        <fullName evidence="1">Uncharacterized protein</fullName>
    </submittedName>
</protein>
<keyword evidence="2" id="KW-1185">Reference proteome</keyword>
<proteinExistence type="predicted"/>
<name>A0A368FFB1_ANCCA</name>
<dbReference type="AlphaFoldDB" id="A0A368FFB1"/>
<dbReference type="EMBL" id="JOJR01001446">
    <property type="protein sequence ID" value="RCN30864.1"/>
    <property type="molecule type" value="Genomic_DNA"/>
</dbReference>
<dbReference type="OrthoDB" id="24683at2759"/>
<accession>A0A368FFB1</accession>
<reference evidence="1 2" key="1">
    <citation type="submission" date="2014-10" db="EMBL/GenBank/DDBJ databases">
        <title>Draft genome of the hookworm Ancylostoma caninum.</title>
        <authorList>
            <person name="Mitreva M."/>
        </authorList>
    </citation>
    <scope>NUCLEOTIDE SEQUENCE [LARGE SCALE GENOMIC DNA]</scope>
    <source>
        <strain evidence="1 2">Baltimore</strain>
    </source>
</reference>
<evidence type="ECO:0000313" key="1">
    <source>
        <dbReference type="EMBL" id="RCN30864.1"/>
    </source>
</evidence>
<organism evidence="1 2">
    <name type="scientific">Ancylostoma caninum</name>
    <name type="common">Dog hookworm</name>
    <dbReference type="NCBI Taxonomy" id="29170"/>
    <lineage>
        <taxon>Eukaryota</taxon>
        <taxon>Metazoa</taxon>
        <taxon>Ecdysozoa</taxon>
        <taxon>Nematoda</taxon>
        <taxon>Chromadorea</taxon>
        <taxon>Rhabditida</taxon>
        <taxon>Rhabditina</taxon>
        <taxon>Rhabditomorpha</taxon>
        <taxon>Strongyloidea</taxon>
        <taxon>Ancylostomatidae</taxon>
        <taxon>Ancylostomatinae</taxon>
        <taxon>Ancylostoma</taxon>
    </lineage>
</organism>
<gene>
    <name evidence="1" type="ORF">ANCCAN_23363</name>
</gene>